<comment type="similarity">
    <text evidence="1">Belongs to the GSP E family.</text>
</comment>
<dbReference type="Gene3D" id="3.30.450.380">
    <property type="match status" value="1"/>
</dbReference>
<evidence type="ECO:0000313" key="4">
    <source>
        <dbReference type="Proteomes" id="UP000195573"/>
    </source>
</evidence>
<dbReference type="EMBL" id="CP020880">
    <property type="protein sequence ID" value="ART75886.1"/>
    <property type="molecule type" value="Genomic_DNA"/>
</dbReference>
<dbReference type="Proteomes" id="UP000195573">
    <property type="component" value="Chromosome"/>
</dbReference>
<dbReference type="PANTHER" id="PTHR30486">
    <property type="entry name" value="TWITCHING MOTILITY PROTEIN PILT"/>
    <property type="match status" value="1"/>
</dbReference>
<evidence type="ECO:0000313" key="3">
    <source>
        <dbReference type="EMBL" id="ART75886.1"/>
    </source>
</evidence>
<dbReference type="Gene3D" id="3.40.50.300">
    <property type="entry name" value="P-loop containing nucleotide triphosphate hydrolases"/>
    <property type="match status" value="1"/>
</dbReference>
<dbReference type="RefSeq" id="WP_088017733.1">
    <property type="nucleotide sequence ID" value="NZ_CP020880.1"/>
</dbReference>
<dbReference type="Pfam" id="PF00437">
    <property type="entry name" value="T2SSE"/>
    <property type="match status" value="1"/>
</dbReference>
<evidence type="ECO:0000256" key="1">
    <source>
        <dbReference type="ARBA" id="ARBA00006611"/>
    </source>
</evidence>
<dbReference type="InterPro" id="IPR027417">
    <property type="entry name" value="P-loop_NTPase"/>
</dbReference>
<dbReference type="PANTHER" id="PTHR30486:SF15">
    <property type="entry name" value="TYPE II_IV SECRETION SYSTEM ATPASE"/>
    <property type="match status" value="1"/>
</dbReference>
<name>A0ABN4ZCQ0_9BACI</name>
<evidence type="ECO:0000259" key="2">
    <source>
        <dbReference type="Pfam" id="PF00437"/>
    </source>
</evidence>
<keyword evidence="4" id="KW-1185">Reference proteome</keyword>
<gene>
    <name evidence="3" type="ORF">B4U37_07520</name>
</gene>
<accession>A0ABN4ZCQ0</accession>
<dbReference type="CDD" id="cd01130">
    <property type="entry name" value="VirB11-like_ATPase"/>
    <property type="match status" value="1"/>
</dbReference>
<dbReference type="SUPFAM" id="SSF52540">
    <property type="entry name" value="P-loop containing nucleoside triphosphate hydrolases"/>
    <property type="match status" value="1"/>
</dbReference>
<dbReference type="InterPro" id="IPR001482">
    <property type="entry name" value="T2SS/T4SS_dom"/>
</dbReference>
<reference evidence="3 4" key="1">
    <citation type="submission" date="2017-04" db="EMBL/GenBank/DDBJ databases">
        <title>Complete Genome Sequence of the Bacillus horikoshii 20a strain from Cuatro Cienegas, Coahuila, Mexico.</title>
        <authorList>
            <person name="Zarza E."/>
            <person name="Alcaraz L.D."/>
            <person name="Aguilar-Salinas B."/>
            <person name="Islas A."/>
            <person name="Olmedo-Alvarez G."/>
        </authorList>
    </citation>
    <scope>NUCLEOTIDE SEQUENCE [LARGE SCALE GENOMIC DNA]</scope>
    <source>
        <strain evidence="3 4">20a</strain>
    </source>
</reference>
<organism evidence="3 4">
    <name type="scientific">Sutcliffiella horikoshii</name>
    <dbReference type="NCBI Taxonomy" id="79883"/>
    <lineage>
        <taxon>Bacteria</taxon>
        <taxon>Bacillati</taxon>
        <taxon>Bacillota</taxon>
        <taxon>Bacilli</taxon>
        <taxon>Bacillales</taxon>
        <taxon>Bacillaceae</taxon>
        <taxon>Sutcliffiella</taxon>
    </lineage>
</organism>
<dbReference type="GeneID" id="96738275"/>
<sequence>MSLLRRLGVETDVVEGSKGGRESIKTSISPKTVYLPQFKEIEMHLHNYLVDKLKQQTLDDREMEGKVAELSDDFFVNRDDILNYEEKQAAIQNVIYELTGYGPITPLLKDPAVTEVMVNGPTKIYVEKQGKIIKTPFTFRDNSHVLKVMERIVAPIGRRIDESVPMVDARLPDGSRVHAIIPPLAMNGPTLTIRKFPDNPLKIHDLLRNEGLSYEMADFLKSCVEAKLNMMISGGTGSGKTTCLNVLSSFIAEDERIVTIEDSAELRLSQEHVVTLEARLANVEGKGEVTIRDLVKNALRMRPDRIIVGEVRSAEALDMLQAMNTGHDGSLGTGHANSPRDLILRLEVMVMMAGFDLPVRAIREQIAGALDLIVHQVRLKDGSRKITHITEVLGVMNETIVLQDLFKFEELGKSDDGKVKGRFSSTGIRPSFFDKFESQGIKIQPSWFSEE</sequence>
<protein>
    <submittedName>
        <fullName evidence="3">Type II secretion system protein E</fullName>
    </submittedName>
</protein>
<proteinExistence type="inferred from homology"/>
<dbReference type="InterPro" id="IPR050921">
    <property type="entry name" value="T4SS_GSP_E_ATPase"/>
</dbReference>
<feature type="domain" description="Bacterial type II secretion system protein E" evidence="2">
    <location>
        <begin position="99"/>
        <end position="378"/>
    </location>
</feature>